<dbReference type="CDD" id="cd00167">
    <property type="entry name" value="SANT"/>
    <property type="match status" value="1"/>
</dbReference>
<organism evidence="1 2">
    <name type="scientific">Klebsiella oxytoca</name>
    <dbReference type="NCBI Taxonomy" id="571"/>
    <lineage>
        <taxon>Bacteria</taxon>
        <taxon>Pseudomonadati</taxon>
        <taxon>Pseudomonadota</taxon>
        <taxon>Gammaproteobacteria</taxon>
        <taxon>Enterobacterales</taxon>
        <taxon>Enterobacteriaceae</taxon>
        <taxon>Klebsiella/Raoultella group</taxon>
        <taxon>Klebsiella</taxon>
    </lineage>
</organism>
<gene>
    <name evidence="1" type="ORF">I8Y21_004580</name>
</gene>
<dbReference type="AlphaFoldDB" id="A0AAN5RFJ2"/>
<reference evidence="1" key="2">
    <citation type="submission" date="2020-11" db="EMBL/GenBank/DDBJ databases">
        <authorList>
            <consortium name="NCBI Pathogen Detection Project"/>
        </authorList>
    </citation>
    <scope>NUCLEOTIDE SEQUENCE</scope>
    <source>
        <strain evidence="1">R404</strain>
    </source>
</reference>
<evidence type="ECO:0000313" key="2">
    <source>
        <dbReference type="Proteomes" id="UP000856143"/>
    </source>
</evidence>
<comment type="caution">
    <text evidence="1">The sequence shown here is derived from an EMBL/GenBank/DDBJ whole genome shotgun (WGS) entry which is preliminary data.</text>
</comment>
<dbReference type="EMBL" id="DACSEO010000075">
    <property type="protein sequence ID" value="HAT1683823.1"/>
    <property type="molecule type" value="Genomic_DNA"/>
</dbReference>
<evidence type="ECO:0000313" key="1">
    <source>
        <dbReference type="EMBL" id="HAT1683823.1"/>
    </source>
</evidence>
<reference evidence="1" key="1">
    <citation type="journal article" date="2018" name="Genome Biol.">
        <title>SKESA: strategic k-mer extension for scrupulous assemblies.</title>
        <authorList>
            <person name="Souvorov A."/>
            <person name="Agarwala R."/>
            <person name="Lipman D.J."/>
        </authorList>
    </citation>
    <scope>NUCLEOTIDE SEQUENCE</scope>
    <source>
        <strain evidence="1">R404</strain>
    </source>
</reference>
<dbReference type="Proteomes" id="UP000856143">
    <property type="component" value="Unassembled WGS sequence"/>
</dbReference>
<protein>
    <submittedName>
        <fullName evidence="1">AsnC family protein</fullName>
    </submittedName>
</protein>
<accession>A0AAN5RFJ2</accession>
<sequence>MLMKPMGTPGKCPAHCRPWTQDEEEQLIALYPLMNFAEIATRLNRGEPATRYKARSLQQAGRLPFKHHYFTPEQDKFIRDNRHTLSIRKVATILGKKAGAVAFRIKKMGISYFKCGDLHSRTKYPDSDVALICALRDGDMAFPKIAEKFDIPESTVKSIYYRRLTAADTIAREYLPR</sequence>
<dbReference type="InterPro" id="IPR001005">
    <property type="entry name" value="SANT/Myb"/>
</dbReference>
<name>A0AAN5RFJ2_KLEOX</name>
<proteinExistence type="predicted"/>